<reference evidence="4" key="2">
    <citation type="journal article" date="2017" name="Genome Announc.">
        <title>Draft genome sequence of Paludibacter jiangxiensis NM7(T), a propionate-producing fermentative bacterium.</title>
        <authorList>
            <person name="Qiu Y.-L."/>
            <person name="Tourlousse D.M."/>
            <person name="Matsuura N."/>
            <person name="Ohashi A."/>
            <person name="Sekiguchi Y."/>
        </authorList>
    </citation>
    <scope>NUCLEOTIDE SEQUENCE [LARGE SCALE GENOMIC DNA]</scope>
    <source>
        <strain evidence="4">NM7</strain>
    </source>
</reference>
<dbReference type="GO" id="GO:0008897">
    <property type="term" value="F:holo-[acyl-carrier-protein] synthase activity"/>
    <property type="evidence" value="ECO:0007669"/>
    <property type="project" value="InterPro"/>
</dbReference>
<dbReference type="Proteomes" id="UP000076586">
    <property type="component" value="Unassembled WGS sequence"/>
</dbReference>
<dbReference type="EMBL" id="BDCR01000003">
    <property type="protein sequence ID" value="GAT63372.1"/>
    <property type="molecule type" value="Genomic_DNA"/>
</dbReference>
<accession>A0A171A7W8</accession>
<evidence type="ECO:0000313" key="3">
    <source>
        <dbReference type="EMBL" id="GAT63372.1"/>
    </source>
</evidence>
<dbReference type="STRING" id="681398.PJIAN_3698"/>
<name>A0A171A7W8_9BACT</name>
<evidence type="ECO:0000313" key="4">
    <source>
        <dbReference type="Proteomes" id="UP000076586"/>
    </source>
</evidence>
<dbReference type="InterPro" id="IPR008278">
    <property type="entry name" value="4-PPantetheinyl_Trfase_dom"/>
</dbReference>
<evidence type="ECO:0000259" key="2">
    <source>
        <dbReference type="Pfam" id="PF01648"/>
    </source>
</evidence>
<dbReference type="OrthoDB" id="1190494at2"/>
<protein>
    <submittedName>
        <fullName evidence="3">Phosphopantetheinyl transferase</fullName>
    </submittedName>
</protein>
<reference evidence="4" key="1">
    <citation type="submission" date="2016-04" db="EMBL/GenBank/DDBJ databases">
        <title>Draft genome sequence of Paludibacter jiangxiensis strain NM7.</title>
        <authorList>
            <person name="Qiu Y."/>
            <person name="Matsuura N."/>
            <person name="Ohashi A."/>
            <person name="Tourlousse M.D."/>
            <person name="Sekiguchi Y."/>
        </authorList>
    </citation>
    <scope>NUCLEOTIDE SEQUENCE [LARGE SCALE GENOMIC DNA]</scope>
    <source>
        <strain evidence="4">NM7</strain>
    </source>
</reference>
<comment type="caution">
    <text evidence="3">The sequence shown here is derived from an EMBL/GenBank/DDBJ whole genome shotgun (WGS) entry which is preliminary data.</text>
</comment>
<keyword evidence="1 3" id="KW-0808">Transferase</keyword>
<dbReference type="GO" id="GO:0000287">
    <property type="term" value="F:magnesium ion binding"/>
    <property type="evidence" value="ECO:0007669"/>
    <property type="project" value="InterPro"/>
</dbReference>
<dbReference type="Gene3D" id="3.90.470.20">
    <property type="entry name" value="4'-phosphopantetheinyl transferase domain"/>
    <property type="match status" value="1"/>
</dbReference>
<feature type="domain" description="4'-phosphopantetheinyl transferase" evidence="2">
    <location>
        <begin position="105"/>
        <end position="175"/>
    </location>
</feature>
<dbReference type="AlphaFoldDB" id="A0A171A7W8"/>
<organism evidence="3 4">
    <name type="scientific">Paludibacter jiangxiensis</name>
    <dbReference type="NCBI Taxonomy" id="681398"/>
    <lineage>
        <taxon>Bacteria</taxon>
        <taxon>Pseudomonadati</taxon>
        <taxon>Bacteroidota</taxon>
        <taxon>Bacteroidia</taxon>
        <taxon>Bacteroidales</taxon>
        <taxon>Paludibacteraceae</taxon>
        <taxon>Paludibacter</taxon>
    </lineage>
</organism>
<dbReference type="InterPro" id="IPR037143">
    <property type="entry name" value="4-PPantetheinyl_Trfase_dom_sf"/>
</dbReference>
<dbReference type="RefSeq" id="WP_153802540.1">
    <property type="nucleotide sequence ID" value="NZ_BDCR01000003.1"/>
</dbReference>
<keyword evidence="4" id="KW-1185">Reference proteome</keyword>
<gene>
    <name evidence="3" type="ORF">PJIAN_3698</name>
</gene>
<dbReference type="SUPFAM" id="SSF56214">
    <property type="entry name" value="4'-phosphopantetheinyl transferase"/>
    <property type="match status" value="2"/>
</dbReference>
<proteinExistence type="predicted"/>
<sequence length="209" mass="24233">MLLEKKTIADGTLIGIWKIEETEEQFLQLFEETTPLLEEIKEVSNPTKRCEKLAVRALFKFLTGAEKRIVYMPSGKPALLDRSFNISISHTKGYAVIALNKHRIVGVDIEVMSDRAHRINHRFMNIKEREALDKSSEPVVSLLHWSAKETVYKLLSREGVDFEKEILIQPFKLEDKKLKASEHHTTDRKEFTIYFEVTSSYVLTMGMYI</sequence>
<evidence type="ECO:0000256" key="1">
    <source>
        <dbReference type="ARBA" id="ARBA00022679"/>
    </source>
</evidence>
<dbReference type="Pfam" id="PF01648">
    <property type="entry name" value="ACPS"/>
    <property type="match status" value="1"/>
</dbReference>